<protein>
    <submittedName>
        <fullName evidence="1">Uncharacterized protein</fullName>
    </submittedName>
</protein>
<dbReference type="EMBL" id="JAPWTJ010000652">
    <property type="protein sequence ID" value="KAJ8976588.1"/>
    <property type="molecule type" value="Genomic_DNA"/>
</dbReference>
<organism evidence="1 2">
    <name type="scientific">Molorchus minor</name>
    <dbReference type="NCBI Taxonomy" id="1323400"/>
    <lineage>
        <taxon>Eukaryota</taxon>
        <taxon>Metazoa</taxon>
        <taxon>Ecdysozoa</taxon>
        <taxon>Arthropoda</taxon>
        <taxon>Hexapoda</taxon>
        <taxon>Insecta</taxon>
        <taxon>Pterygota</taxon>
        <taxon>Neoptera</taxon>
        <taxon>Endopterygota</taxon>
        <taxon>Coleoptera</taxon>
        <taxon>Polyphaga</taxon>
        <taxon>Cucujiformia</taxon>
        <taxon>Chrysomeloidea</taxon>
        <taxon>Cerambycidae</taxon>
        <taxon>Lamiinae</taxon>
        <taxon>Monochamini</taxon>
        <taxon>Molorchus</taxon>
    </lineage>
</organism>
<evidence type="ECO:0000313" key="2">
    <source>
        <dbReference type="Proteomes" id="UP001162164"/>
    </source>
</evidence>
<evidence type="ECO:0000313" key="1">
    <source>
        <dbReference type="EMBL" id="KAJ8976588.1"/>
    </source>
</evidence>
<gene>
    <name evidence="1" type="ORF">NQ317_004686</name>
</gene>
<proteinExistence type="predicted"/>
<dbReference type="Proteomes" id="UP001162164">
    <property type="component" value="Unassembled WGS sequence"/>
</dbReference>
<name>A0ABQ9JF39_9CUCU</name>
<sequence>MYSSHFVVLSPKHLAVVSQSLFKESDKYFSFWGVTNDVKSVKYWILSTVNFPPQLPKRPAEDEYGYAFENLAIFEALCFSLSLPFPKISDDGDNLSMPCRPSTSECGKGSEPHLIQSSTSLTSTASKAEEQILNWLKPLHHRKQRILWGLILDLKEFFYISIKKNLIRSEFQIATMQDRLRHFKSLENDHQRIPEYKLAMKDRLNN</sequence>
<comment type="caution">
    <text evidence="1">The sequence shown here is derived from an EMBL/GenBank/DDBJ whole genome shotgun (WGS) entry which is preliminary data.</text>
</comment>
<keyword evidence="2" id="KW-1185">Reference proteome</keyword>
<accession>A0ABQ9JF39</accession>
<reference evidence="1" key="1">
    <citation type="journal article" date="2023" name="Insect Mol. Biol.">
        <title>Genome sequencing provides insights into the evolution of gene families encoding plant cell wall-degrading enzymes in longhorned beetles.</title>
        <authorList>
            <person name="Shin N.R."/>
            <person name="Okamura Y."/>
            <person name="Kirsch R."/>
            <person name="Pauchet Y."/>
        </authorList>
    </citation>
    <scope>NUCLEOTIDE SEQUENCE</scope>
    <source>
        <strain evidence="1">MMC_N1</strain>
    </source>
</reference>